<organism evidence="2 3">
    <name type="scientific">Rubrobacter tropicus</name>
    <dbReference type="NCBI Taxonomy" id="2653851"/>
    <lineage>
        <taxon>Bacteria</taxon>
        <taxon>Bacillati</taxon>
        <taxon>Actinomycetota</taxon>
        <taxon>Rubrobacteria</taxon>
        <taxon>Rubrobacterales</taxon>
        <taxon>Rubrobacteraceae</taxon>
        <taxon>Rubrobacter</taxon>
    </lineage>
</organism>
<name>A0A6G8Q4V8_9ACTN</name>
<dbReference type="EMBL" id="CP045119">
    <property type="protein sequence ID" value="QIN81511.1"/>
    <property type="molecule type" value="Genomic_DNA"/>
</dbReference>
<dbReference type="KEGG" id="rub:GBA63_01875"/>
<proteinExistence type="predicted"/>
<keyword evidence="3" id="KW-1185">Reference proteome</keyword>
<dbReference type="InterPro" id="IPR013022">
    <property type="entry name" value="Xyl_isomerase-like_TIM-brl"/>
</dbReference>
<dbReference type="InterPro" id="IPR050312">
    <property type="entry name" value="IolE/XylAMocC-like"/>
</dbReference>
<sequence length="293" mass="31761">MPQFGAHAFIWAGEWTPEGAERVIRGASEAGLDFVEIPLLHPESMDVSGTRELLDRYGIGCTCSLGLPESAHLPFAPDAAERFLKKAVNVTAELGSDALSGAIYTHLGTLTRKPPTEDELATVARVIKSVARYAAEQNVSLGIEAINRYETYLINLASQADEMVGRVDEANVFVHLDTYHMNIEEKGFYEPIVATGPRMRYIHLSESDRGTPGTGNVHWDDVFGGLKDAEYDGRLVMESFAAVNEDIIGATALWRNVVGDPQALITDGLAFLRDKAAEHGLLDGPAGPPRGGR</sequence>
<evidence type="ECO:0000259" key="1">
    <source>
        <dbReference type="Pfam" id="PF01261"/>
    </source>
</evidence>
<evidence type="ECO:0000313" key="2">
    <source>
        <dbReference type="EMBL" id="QIN81511.1"/>
    </source>
</evidence>
<dbReference type="Pfam" id="PF01261">
    <property type="entry name" value="AP_endonuc_2"/>
    <property type="match status" value="1"/>
</dbReference>
<feature type="domain" description="Xylose isomerase-like TIM barrel" evidence="1">
    <location>
        <begin position="27"/>
        <end position="273"/>
    </location>
</feature>
<evidence type="ECO:0000313" key="3">
    <source>
        <dbReference type="Proteomes" id="UP000501452"/>
    </source>
</evidence>
<protein>
    <submittedName>
        <fullName evidence="2">TIM barrel protein</fullName>
    </submittedName>
</protein>
<dbReference type="Proteomes" id="UP000501452">
    <property type="component" value="Chromosome"/>
</dbReference>
<dbReference type="SUPFAM" id="SSF51658">
    <property type="entry name" value="Xylose isomerase-like"/>
    <property type="match status" value="1"/>
</dbReference>
<dbReference type="PANTHER" id="PTHR12110:SF41">
    <property type="entry name" value="INOSOSE DEHYDRATASE"/>
    <property type="match status" value="1"/>
</dbReference>
<dbReference type="RefSeq" id="WP_166172960.1">
    <property type="nucleotide sequence ID" value="NZ_CP045119.1"/>
</dbReference>
<dbReference type="Gene3D" id="3.20.20.150">
    <property type="entry name" value="Divalent-metal-dependent TIM barrel enzymes"/>
    <property type="match status" value="1"/>
</dbReference>
<dbReference type="InterPro" id="IPR036237">
    <property type="entry name" value="Xyl_isomerase-like_sf"/>
</dbReference>
<dbReference type="PANTHER" id="PTHR12110">
    <property type="entry name" value="HYDROXYPYRUVATE ISOMERASE"/>
    <property type="match status" value="1"/>
</dbReference>
<gene>
    <name evidence="2" type="ORF">GBA63_01875</name>
</gene>
<accession>A0A6G8Q4V8</accession>
<reference evidence="2 3" key="1">
    <citation type="submission" date="2019-10" db="EMBL/GenBank/DDBJ databases">
        <title>Rubrobacter sp nov SCSIO 52090 isolated from a deep-sea sediment in the South China Sea.</title>
        <authorList>
            <person name="Chen R.W."/>
        </authorList>
    </citation>
    <scope>NUCLEOTIDE SEQUENCE [LARGE SCALE GENOMIC DNA]</scope>
    <source>
        <strain evidence="2 3">SCSIO 52909</strain>
    </source>
</reference>
<dbReference type="AlphaFoldDB" id="A0A6G8Q4V8"/>